<comment type="caution">
    <text evidence="2">The sequence shown here is derived from an EMBL/GenBank/DDBJ whole genome shotgun (WGS) entry which is preliminary data.</text>
</comment>
<dbReference type="STRING" id="658196.A0A397SMM4"/>
<name>A0A397SMM4_9GLOM</name>
<reference evidence="2 3" key="1">
    <citation type="submission" date="2018-06" db="EMBL/GenBank/DDBJ databases">
        <title>Comparative genomics reveals the genomic features of Rhizophagus irregularis, R. cerebriforme, R. diaphanum and Gigaspora rosea, and their symbiotic lifestyle signature.</title>
        <authorList>
            <person name="Morin E."/>
            <person name="San Clemente H."/>
            <person name="Chen E.C.H."/>
            <person name="De La Providencia I."/>
            <person name="Hainaut M."/>
            <person name="Kuo A."/>
            <person name="Kohler A."/>
            <person name="Murat C."/>
            <person name="Tang N."/>
            <person name="Roy S."/>
            <person name="Loubradou J."/>
            <person name="Henrissat B."/>
            <person name="Grigoriev I.V."/>
            <person name="Corradi N."/>
            <person name="Roux C."/>
            <person name="Martin F.M."/>
        </authorList>
    </citation>
    <scope>NUCLEOTIDE SEQUENCE [LARGE SCALE GENOMIC DNA]</scope>
    <source>
        <strain evidence="2 3">DAOM 227022</strain>
    </source>
</reference>
<feature type="coiled-coil region" evidence="1">
    <location>
        <begin position="28"/>
        <end position="62"/>
    </location>
</feature>
<dbReference type="PANTHER" id="PTHR14187">
    <property type="entry name" value="ALPHA KINASE/ELONGATION FACTOR 2 KINASE"/>
    <property type="match status" value="1"/>
</dbReference>
<evidence type="ECO:0000313" key="2">
    <source>
        <dbReference type="EMBL" id="RIA85207.1"/>
    </source>
</evidence>
<accession>A0A397SMM4</accession>
<dbReference type="OrthoDB" id="2963168at2759"/>
<evidence type="ECO:0008006" key="4">
    <source>
        <dbReference type="Google" id="ProtNLM"/>
    </source>
</evidence>
<keyword evidence="3" id="KW-1185">Reference proteome</keyword>
<evidence type="ECO:0000313" key="3">
    <source>
        <dbReference type="Proteomes" id="UP000265703"/>
    </source>
</evidence>
<evidence type="ECO:0000256" key="1">
    <source>
        <dbReference type="SAM" id="Coils"/>
    </source>
</evidence>
<dbReference type="EMBL" id="QKYT01000440">
    <property type="protein sequence ID" value="RIA85207.1"/>
    <property type="molecule type" value="Genomic_DNA"/>
</dbReference>
<dbReference type="InterPro" id="IPR043129">
    <property type="entry name" value="ATPase_NBD"/>
</dbReference>
<dbReference type="Gene3D" id="3.90.640.10">
    <property type="entry name" value="Actin, Chain A, domain 4"/>
    <property type="match status" value="1"/>
</dbReference>
<dbReference type="AlphaFoldDB" id="A0A397SMM4"/>
<dbReference type="SUPFAM" id="SSF53067">
    <property type="entry name" value="Actin-like ATPase domain"/>
    <property type="match status" value="1"/>
</dbReference>
<keyword evidence="1" id="KW-0175">Coiled coil</keyword>
<protein>
    <recommendedName>
        <fullName evidence="4">Hsp70 protein</fullName>
    </recommendedName>
</protein>
<feature type="coiled-coil region" evidence="1">
    <location>
        <begin position="87"/>
        <end position="121"/>
    </location>
</feature>
<proteinExistence type="predicted"/>
<gene>
    <name evidence="2" type="ORF">C1645_831139</name>
</gene>
<organism evidence="2 3">
    <name type="scientific">Glomus cerebriforme</name>
    <dbReference type="NCBI Taxonomy" id="658196"/>
    <lineage>
        <taxon>Eukaryota</taxon>
        <taxon>Fungi</taxon>
        <taxon>Fungi incertae sedis</taxon>
        <taxon>Mucoromycota</taxon>
        <taxon>Glomeromycotina</taxon>
        <taxon>Glomeromycetes</taxon>
        <taxon>Glomerales</taxon>
        <taxon>Glomeraceae</taxon>
        <taxon>Glomus</taxon>
    </lineage>
</organism>
<dbReference type="Gene3D" id="3.30.420.40">
    <property type="match status" value="2"/>
</dbReference>
<dbReference type="Proteomes" id="UP000265703">
    <property type="component" value="Unassembled WGS sequence"/>
</dbReference>
<sequence length="648" mass="75476">MTNINTPFSDKPLEEYTDKIINKLGSGFNQLNDKLSNLLEENQILKQQYKNVQQKNKEIIRINSDLSEKLQERDKQFEILKQYILNLEQQKNNNNYQNLEILELEKDNKFLKGKNNSLIDNNFNIKSTASSLISEILSNPLYKSLEKNKENFRHYSDIQVVIGLNNPIELYKLHLSDLPDNLKPKLQIEYNKAITDYFKEIGKVIEKEVVTRWSGINFLENVLLVLSVPEEYSDENKSIIRECVYNANLIKNESSQKLQFITESEAAAIYCIENKLKKFDLLNTGITFMVVDCSGYTVVLTTRRLIRNKPLQLGEITEYIKDFCGSKFIDNEFIKILREKLGTYAIDLSIKNHCNQFQHLIQEFYQHIKIPFTGDNVKFSYIIDIEEKCPYLMQYIDEETREIMEKDNFLIEIEYKDIKKIFDTTIDRIIRLIHIQLSNNLETCSAMFLVGGFSENEYFQKRIKQEFHDKVQIISVPDKPTVAIAHGAVIYGSSINYNLNKFENYTSTSKVLKYTYGIQFGSDSKEDVEFPNRKSSEDEIYKFNPLVRQGTEVSLDQTFSFNFKPDSNLTHIKLEVYYTSKFSTTYINESAMKLLGVINIDLPDVHLDNRSIIFGLTFGQMEITAFARNQLNGQKHIATFSYPIGDCF</sequence>
<dbReference type="PANTHER" id="PTHR14187:SF5">
    <property type="entry name" value="HEAT SHOCK 70 KDA PROTEIN 12A"/>
    <property type="match status" value="1"/>
</dbReference>